<dbReference type="GO" id="GO:0003677">
    <property type="term" value="F:DNA binding"/>
    <property type="evidence" value="ECO:0007669"/>
    <property type="project" value="UniProtKB-UniRule"/>
</dbReference>
<comment type="caution">
    <text evidence="13">Lacks conserved residue(s) required for the propagation of feature annotation.</text>
</comment>
<dbReference type="Pfam" id="PF16592">
    <property type="entry name" value="Cas9_REC"/>
    <property type="match status" value="1"/>
</dbReference>
<keyword evidence="3 13" id="KW-0540">Nuclease</keyword>
<dbReference type="GO" id="GO:0016787">
    <property type="term" value="F:hydrolase activity"/>
    <property type="evidence" value="ECO:0007669"/>
    <property type="project" value="UniProtKB-KW"/>
</dbReference>
<dbReference type="Pfam" id="PF16595">
    <property type="entry name" value="Cas9_PI"/>
    <property type="match status" value="1"/>
</dbReference>
<feature type="active site" description="Proton acceptor for HNH nuclease domain" evidence="13">
    <location>
        <position position="850"/>
    </location>
</feature>
<feature type="active site" description="For RuvC-like nuclease domain" evidence="13">
    <location>
        <position position="13"/>
    </location>
</feature>
<protein>
    <recommendedName>
        <fullName evidence="13">CRISPR-associated endonuclease Cas9</fullName>
        <ecNumber evidence="13">3.1.-.-</ecNumber>
    </recommendedName>
</protein>
<keyword evidence="4" id="KW-0479">Metal-binding</keyword>
<comment type="cofactor">
    <cofactor evidence="1">
        <name>Mg(2+)</name>
        <dbReference type="ChEBI" id="CHEBI:18420"/>
    </cofactor>
</comment>
<dbReference type="eggNOG" id="COG3513">
    <property type="taxonomic scope" value="Bacteria"/>
</dbReference>
<dbReference type="EMBL" id="AZFA01000007">
    <property type="protein sequence ID" value="KRL67206.1"/>
    <property type="molecule type" value="Genomic_DNA"/>
</dbReference>
<dbReference type="Proteomes" id="UP000051647">
    <property type="component" value="Unassembled WGS sequence"/>
</dbReference>
<keyword evidence="11" id="KW-0464">Manganese</keyword>
<keyword evidence="8 13" id="KW-0694">RNA-binding</keyword>
<keyword evidence="10 13" id="KW-0238">DNA-binding</keyword>
<evidence type="ECO:0000256" key="10">
    <source>
        <dbReference type="ARBA" id="ARBA00023125"/>
    </source>
</evidence>
<dbReference type="InterPro" id="IPR032239">
    <property type="entry name" value="Cas9-BH"/>
</dbReference>
<dbReference type="EC" id="3.1.-.-" evidence="13"/>
<organism evidence="15 16">
    <name type="scientific">Companilactobacillus versmoldensis DSM 14857 = KCTC 3814</name>
    <dbReference type="NCBI Taxonomy" id="1423815"/>
    <lineage>
        <taxon>Bacteria</taxon>
        <taxon>Bacillati</taxon>
        <taxon>Bacillota</taxon>
        <taxon>Bacilli</taxon>
        <taxon>Lactobacillales</taxon>
        <taxon>Lactobacillaceae</taxon>
        <taxon>Companilactobacillus</taxon>
    </lineage>
</organism>
<comment type="function">
    <text evidence="13">CRISPR (clustered regularly interspaced short palindromic repeat) is an adaptive immune system that provides protection against mobile genetic elements (viruses, transposable elements and conjugative plasmids). CRISPR clusters contain spacers, sequences complementary to antecedent mobile elements, and target invading nucleic acids. CRISPR clusters are transcribed and processed into CRISPR RNA (crRNA). In type II CRISPR systems correct processing of pre-crRNA requires a trans-encoded small RNA (tracrRNA), endogenous ribonuclease 3 (rnc) and this protein. The tracrRNA serves as a guide for ribonuclease 3-aided processing of pre-crRNA. Subsequently Cas9/crRNA/tracrRNA endonucleolytically cleaves linear or circular dsDNA target complementary to the spacer; Cas9 is inactive in the absence of the 2 guide RNAs (gRNA). Cas9 recognizes the protospacer adjacent motif (PAM) in the CRISPR repeat sequences to help distinguish self versus nonself, as targets within the bacterial CRISPR locus do not have PAMs. PAM recognition is also required for catalytic activity.</text>
</comment>
<evidence type="ECO:0000256" key="6">
    <source>
        <dbReference type="ARBA" id="ARBA00022801"/>
    </source>
</evidence>
<evidence type="ECO:0000259" key="14">
    <source>
        <dbReference type="PROSITE" id="PS51749"/>
    </source>
</evidence>
<evidence type="ECO:0000256" key="4">
    <source>
        <dbReference type="ARBA" id="ARBA00022723"/>
    </source>
</evidence>
<evidence type="ECO:0000256" key="8">
    <source>
        <dbReference type="ARBA" id="ARBA00022884"/>
    </source>
</evidence>
<comment type="caution">
    <text evidence="15">The sequence shown here is derived from an EMBL/GenBank/DDBJ whole genome shotgun (WGS) entry which is preliminary data.</text>
</comment>
<evidence type="ECO:0000256" key="5">
    <source>
        <dbReference type="ARBA" id="ARBA00022759"/>
    </source>
</evidence>
<dbReference type="Pfam" id="PF16593">
    <property type="entry name" value="Cas9-BH"/>
    <property type="match status" value="1"/>
</dbReference>
<evidence type="ECO:0000256" key="1">
    <source>
        <dbReference type="ARBA" id="ARBA00001946"/>
    </source>
</evidence>
<keyword evidence="5 13" id="KW-0255">Endonuclease</keyword>
<dbReference type="Gene3D" id="3.30.420.10">
    <property type="entry name" value="Ribonuclease H-like superfamily/Ribonuclease H"/>
    <property type="match status" value="1"/>
</dbReference>
<evidence type="ECO:0000256" key="12">
    <source>
        <dbReference type="ARBA" id="ARBA00046380"/>
    </source>
</evidence>
<keyword evidence="6 13" id="KW-0378">Hydrolase</keyword>
<evidence type="ECO:0000256" key="2">
    <source>
        <dbReference type="ARBA" id="ARBA00005244"/>
    </source>
</evidence>
<dbReference type="Pfam" id="PF22702">
    <property type="entry name" value="Cas9_RuvC"/>
    <property type="match status" value="1"/>
</dbReference>
<comment type="domain">
    <text evidence="13">Has 2 endonuclease domains. The discontinuous RuvC-like domain cleaves the target DNA noncomplementary to crRNA while the HNH nuclease domain cleaves the target DNA complementary to crRNA.</text>
</comment>
<comment type="similarity">
    <text evidence="2">Belongs to the CRISPR-associated protein Cas9 family. Subtype II-A subfamily.</text>
</comment>
<name>A0A0R1SCA3_9LACO</name>
<dbReference type="OrthoDB" id="9757607at2"/>
<dbReference type="InterPro" id="IPR028629">
    <property type="entry name" value="Cas9"/>
</dbReference>
<proteinExistence type="inferred from homology"/>
<evidence type="ECO:0000256" key="13">
    <source>
        <dbReference type="HAMAP-Rule" id="MF_01480"/>
    </source>
</evidence>
<dbReference type="InterPro" id="IPR032237">
    <property type="entry name" value="Cas9_PI"/>
</dbReference>
<evidence type="ECO:0000256" key="9">
    <source>
        <dbReference type="ARBA" id="ARBA00023118"/>
    </source>
</evidence>
<dbReference type="STRING" id="1423815.FC27_GL002053"/>
<dbReference type="PROSITE" id="PS51749">
    <property type="entry name" value="HNH_CAS9"/>
    <property type="match status" value="1"/>
</dbReference>
<evidence type="ECO:0000313" key="16">
    <source>
        <dbReference type="Proteomes" id="UP000051647"/>
    </source>
</evidence>
<dbReference type="InterPro" id="IPR032240">
    <property type="entry name" value="Cas9_REC"/>
</dbReference>
<dbReference type="InterPro" id="IPR033114">
    <property type="entry name" value="HNH_CAS9"/>
</dbReference>
<comment type="subunit">
    <text evidence="12 13">Monomer. Binds crRNA and tracrRNA.</text>
</comment>
<gene>
    <name evidence="13" type="primary">cas9</name>
    <name evidence="15" type="ORF">FC27_GL002053</name>
</gene>
<evidence type="ECO:0000313" key="15">
    <source>
        <dbReference type="EMBL" id="KRL67206.1"/>
    </source>
</evidence>
<dbReference type="PATRIC" id="fig|1423815.3.peg.2107"/>
<dbReference type="GO" id="GO:0046872">
    <property type="term" value="F:metal ion binding"/>
    <property type="evidence" value="ECO:0007669"/>
    <property type="project" value="UniProtKB-UniRule"/>
</dbReference>
<sequence>MTKREEPYNVGLDIGSSSVGWAVVDNNYHLLNIKKNNLWGARLFKEAETAQVTRGHRSMRRRYRRRRNRLNWLDELFADELAKIDPSFLLRMKNSWVSKKESTRKRDPYNLFIDEKYNDVDYFNQYPTIFHLRKELITEDKKVDIRLIYLAIHNIIKYRGNFTLENQNFDISQLSSNFSQQISDFFALFSDFGVIMPEDFDPDKISDILLNPNLSPSGKVSEAIATISPKTNVKAKIKIILLLLVGNNGDLKKLFDLETTEKIAVKLSSRHIDSELPIILSELNEQQENIITIANSIFGSIILKDFLGDETSISAAKVISFEDHKQDLQKLKTMWRETSNKEAVKAGKKAYEDYIGHEDSETFYKKIKKFLEKAQPVDLANKALAEIELENYLPKQRNRNNTVIPYQLNENELIAILDHQEKYYPFLKENRDKILSLLTFRIPYYVGPLQDSNNNRFSWMTRKASGAIRPWNFSEKVNVEQSSNDFIKRMRSTDTYLIGEPVLPKKSLIYQCYEVLSELNNTRVKDGSSNPKRLDVTIKQRIYNEIFKNQKSVSVKVLQNWLIKESYFKSPEISGLADKKKYLSSLSTYIDFKKIFGQRFVDDPVNSPQLEELAEWLTLFEDKKILLIKLQNSKYSYDQATINKLSTMRYQGTGKLSKKLLVDLKTTKKSIGKSGAESLSILDLMWSTKDNFMQIIHDADYTFEQQIKEFNYDTEDELTPLEKVANLHGSPALKRGLNQSIKVVADIVKFMGHDPEKIFIEFTRSDDFSKLTISRYRRIKKQYLEIAKAIKKIPAEFKDIKEYQTQLEENKGKLASERLMLYFLQCGHSLYSNKPIDLNMINSSKYHVDHILPQSYIKDDSLENKALVLASENENKIDNMLISHDIIATNLPRWQALKDQNLMGSKKFADLTRTTVTENQKKGFIQRQLVQTSQIVKNITLILNDLYKNTSCIETRATLSSEFRKAFSNFDETTYHYQFPEFVKNRDVNDFHHAQDAFLACVIGEYQLKKYPKDNLRLVYDQYSKFLDSLKKDTRKKNGRMPRYTQNGFIIGSMFNGKTYVDDNGEIIWDQKIKESIRKTFNYHQFNVVRQTIEQHGKLFNDTIQPHSDRYKLIPLKTNRDPAIYGGYNNDNNAYSVVLDVDGKKKINGIPIRIANQLKSDELDLSSWLENNIKHKKPMTILIDKVPKYQRIINEETGDLLITSANEVINNVQLFLPSMYTALISLLDSTKTEMYSKLLSNYEANILIDIYDYLLTKLKNNYPLYRKEWAKLAEHRDDFIESDLVTQASTLQQLIKFMHADPSNVNLKFGNFKGNRFGRKNGNIKLSKTDFIYESPTGLFKSIKHID</sequence>
<dbReference type="GO" id="GO:0003723">
    <property type="term" value="F:RNA binding"/>
    <property type="evidence" value="ECO:0007669"/>
    <property type="project" value="UniProtKB-UniRule"/>
</dbReference>
<accession>A0A0R1SCA3</accession>
<evidence type="ECO:0000256" key="11">
    <source>
        <dbReference type="ARBA" id="ARBA00023211"/>
    </source>
</evidence>
<feature type="domain" description="HNH Cas9-type" evidence="14">
    <location>
        <begin position="772"/>
        <end position="929"/>
    </location>
</feature>
<keyword evidence="7" id="KW-0460">Magnesium</keyword>
<dbReference type="InterPro" id="IPR055228">
    <property type="entry name" value="Cas9_RuvC"/>
</dbReference>
<dbReference type="HAMAP" id="MF_01480">
    <property type="entry name" value="Cas9"/>
    <property type="match status" value="1"/>
</dbReference>
<dbReference type="Pfam" id="PF13395">
    <property type="entry name" value="HNH_4"/>
    <property type="match status" value="1"/>
</dbReference>
<dbReference type="RefSeq" id="WP_056938077.1">
    <property type="nucleotide sequence ID" value="NZ_AZFA01000007.1"/>
</dbReference>
<dbReference type="InterPro" id="IPR036397">
    <property type="entry name" value="RNaseH_sf"/>
</dbReference>
<dbReference type="GO" id="GO:0043571">
    <property type="term" value="P:maintenance of CRISPR repeat elements"/>
    <property type="evidence" value="ECO:0007669"/>
    <property type="project" value="UniProtKB-UniRule"/>
</dbReference>
<comment type="similarity">
    <text evidence="13">Belongs to the CRISPR-associated Cas9 family.</text>
</comment>
<keyword evidence="16" id="KW-1185">Reference proteome</keyword>
<keyword evidence="9 13" id="KW-0051">Antiviral defense</keyword>
<dbReference type="GO" id="GO:0004519">
    <property type="term" value="F:endonuclease activity"/>
    <property type="evidence" value="ECO:0007669"/>
    <property type="project" value="UniProtKB-UniRule"/>
</dbReference>
<dbReference type="GO" id="GO:0051607">
    <property type="term" value="P:defense response to virus"/>
    <property type="evidence" value="ECO:0007669"/>
    <property type="project" value="UniProtKB-UniRule"/>
</dbReference>
<dbReference type="InterPro" id="IPR003615">
    <property type="entry name" value="HNH_nuc"/>
</dbReference>
<dbReference type="NCBIfam" id="TIGR01865">
    <property type="entry name" value="cas_Csn1"/>
    <property type="match status" value="1"/>
</dbReference>
<evidence type="ECO:0000256" key="7">
    <source>
        <dbReference type="ARBA" id="ARBA00022842"/>
    </source>
</evidence>
<evidence type="ECO:0000256" key="3">
    <source>
        <dbReference type="ARBA" id="ARBA00022722"/>
    </source>
</evidence>
<reference evidence="15 16" key="1">
    <citation type="journal article" date="2015" name="Genome Announc.">
        <title>Expanding the biotechnology potential of lactobacilli through comparative genomics of 213 strains and associated genera.</title>
        <authorList>
            <person name="Sun Z."/>
            <person name="Harris H.M."/>
            <person name="McCann A."/>
            <person name="Guo C."/>
            <person name="Argimon S."/>
            <person name="Zhang W."/>
            <person name="Yang X."/>
            <person name="Jeffery I.B."/>
            <person name="Cooney J.C."/>
            <person name="Kagawa T.F."/>
            <person name="Liu W."/>
            <person name="Song Y."/>
            <person name="Salvetti E."/>
            <person name="Wrobel A."/>
            <person name="Rasinkangas P."/>
            <person name="Parkhill J."/>
            <person name="Rea M.C."/>
            <person name="O'Sullivan O."/>
            <person name="Ritari J."/>
            <person name="Douillard F.P."/>
            <person name="Paul Ross R."/>
            <person name="Yang R."/>
            <person name="Briner A.E."/>
            <person name="Felis G.E."/>
            <person name="de Vos W.M."/>
            <person name="Barrangou R."/>
            <person name="Klaenhammer T.R."/>
            <person name="Caufield P.W."/>
            <person name="Cui Y."/>
            <person name="Zhang H."/>
            <person name="O'Toole P.W."/>
        </authorList>
    </citation>
    <scope>NUCLEOTIDE SEQUENCE [LARGE SCALE GENOMIC DNA]</scope>
    <source>
        <strain evidence="15 16">DSM 14857</strain>
    </source>
</reference>